<keyword evidence="2 5" id="KW-0812">Transmembrane</keyword>
<evidence type="ECO:0000256" key="2">
    <source>
        <dbReference type="ARBA" id="ARBA00022692"/>
    </source>
</evidence>
<evidence type="ECO:0000256" key="4">
    <source>
        <dbReference type="ARBA" id="ARBA00023136"/>
    </source>
</evidence>
<gene>
    <name evidence="6" type="ORF">STIAU_8221</name>
</gene>
<feature type="transmembrane region" description="Helical" evidence="5">
    <location>
        <begin position="213"/>
        <end position="239"/>
    </location>
</feature>
<feature type="transmembrane region" description="Helical" evidence="5">
    <location>
        <begin position="86"/>
        <end position="103"/>
    </location>
</feature>
<dbReference type="InterPro" id="IPR004710">
    <property type="entry name" value="Bilac:Na_transpt"/>
</dbReference>
<organism evidence="6 7">
    <name type="scientific">Stigmatella aurantiaca (strain DW4/3-1)</name>
    <dbReference type="NCBI Taxonomy" id="378806"/>
    <lineage>
        <taxon>Bacteria</taxon>
        <taxon>Pseudomonadati</taxon>
        <taxon>Myxococcota</taxon>
        <taxon>Myxococcia</taxon>
        <taxon>Myxococcales</taxon>
        <taxon>Cystobacterineae</taxon>
        <taxon>Archangiaceae</taxon>
        <taxon>Stigmatella</taxon>
    </lineage>
</organism>
<dbReference type="PANTHER" id="PTHR10361:SF28">
    <property type="entry name" value="P3 PROTEIN-RELATED"/>
    <property type="match status" value="1"/>
</dbReference>
<feature type="transmembrane region" description="Helical" evidence="5">
    <location>
        <begin position="60"/>
        <end position="80"/>
    </location>
</feature>
<evidence type="ECO:0000256" key="5">
    <source>
        <dbReference type="SAM" id="Phobius"/>
    </source>
</evidence>
<dbReference type="AlphaFoldDB" id="Q08S57"/>
<comment type="caution">
    <text evidence="6">The sequence shown here is derived from an EMBL/GenBank/DDBJ whole genome shotgun (WGS) entry which is preliminary data.</text>
</comment>
<feature type="transmembrane region" description="Helical" evidence="5">
    <location>
        <begin position="251"/>
        <end position="272"/>
    </location>
</feature>
<evidence type="ECO:0000313" key="7">
    <source>
        <dbReference type="Proteomes" id="UP000032702"/>
    </source>
</evidence>
<feature type="transmembrane region" description="Helical" evidence="5">
    <location>
        <begin position="20"/>
        <end position="39"/>
    </location>
</feature>
<dbReference type="PANTHER" id="PTHR10361">
    <property type="entry name" value="SODIUM-BILE ACID COTRANSPORTER"/>
    <property type="match status" value="1"/>
</dbReference>
<evidence type="ECO:0000313" key="6">
    <source>
        <dbReference type="EMBL" id="EAU63308.1"/>
    </source>
</evidence>
<proteinExistence type="predicted"/>
<sequence>MIGLRPSHGETTPQGTFDMTAQQIVLSLVLAVMVFSVALELRVEDFRRVAQMPRSVVCGLIPQFILLPVGTWVATLLLSLPPNTEAAMLLVAACPGGSLSNVITHYGRGNTALSVSISAVASLLALVLTPLNFGWMISTNPDTASWLRALEIDPRGIWLSLLFILAAPMALGLWLRHRRPDTTAKLQKPLANFSLLALLAFIVLGLIRERHLLTAALVPQLLLVVLHNAGGLFLGWLSAVVMQLPEGDRRAVMIEGGMQNSGLALGIIAVQFQADLGMVIVASLWGIWHIVSGMALAVLWRRKDARADAATRVPHTAHGP</sequence>
<keyword evidence="3 5" id="KW-1133">Transmembrane helix</keyword>
<dbReference type="InterPro" id="IPR002657">
    <property type="entry name" value="BilAc:Na_symport/Acr3"/>
</dbReference>
<feature type="transmembrane region" description="Helical" evidence="5">
    <location>
        <begin position="157"/>
        <end position="177"/>
    </location>
</feature>
<dbReference type="EMBL" id="AAMD01000170">
    <property type="protein sequence ID" value="EAU63308.1"/>
    <property type="molecule type" value="Genomic_DNA"/>
</dbReference>
<name>Q08S57_STIAD</name>
<dbReference type="Pfam" id="PF01758">
    <property type="entry name" value="SBF"/>
    <property type="match status" value="1"/>
</dbReference>
<dbReference type="GO" id="GO:0016020">
    <property type="term" value="C:membrane"/>
    <property type="evidence" value="ECO:0007669"/>
    <property type="project" value="UniProtKB-SubCell"/>
</dbReference>
<keyword evidence="4 5" id="KW-0472">Membrane</keyword>
<reference evidence="6 7" key="1">
    <citation type="submission" date="2006-04" db="EMBL/GenBank/DDBJ databases">
        <authorList>
            <person name="Nierman W.C."/>
        </authorList>
    </citation>
    <scope>NUCLEOTIDE SEQUENCE [LARGE SCALE GENOMIC DNA]</scope>
    <source>
        <strain evidence="6 7">DW4/3-1</strain>
    </source>
</reference>
<evidence type="ECO:0000256" key="3">
    <source>
        <dbReference type="ARBA" id="ARBA00022989"/>
    </source>
</evidence>
<dbReference type="Gene3D" id="1.20.1530.20">
    <property type="match status" value="1"/>
</dbReference>
<feature type="transmembrane region" description="Helical" evidence="5">
    <location>
        <begin position="278"/>
        <end position="300"/>
    </location>
</feature>
<dbReference type="InterPro" id="IPR038770">
    <property type="entry name" value="Na+/solute_symporter_sf"/>
</dbReference>
<accession>Q08S57</accession>
<feature type="transmembrane region" description="Helical" evidence="5">
    <location>
        <begin position="115"/>
        <end position="137"/>
    </location>
</feature>
<evidence type="ECO:0000256" key="1">
    <source>
        <dbReference type="ARBA" id="ARBA00004141"/>
    </source>
</evidence>
<dbReference type="Proteomes" id="UP000032702">
    <property type="component" value="Unassembled WGS sequence"/>
</dbReference>
<comment type="subcellular location">
    <subcellularLocation>
        <location evidence="1">Membrane</location>
        <topology evidence="1">Multi-pass membrane protein</topology>
    </subcellularLocation>
</comment>
<feature type="transmembrane region" description="Helical" evidence="5">
    <location>
        <begin position="189"/>
        <end position="207"/>
    </location>
</feature>
<protein>
    <submittedName>
        <fullName evidence="6">Na(+) dependent transporter,Sodium Bile acid symporter family</fullName>
    </submittedName>
</protein>